<organism evidence="4 5">
    <name type="scientific">Roseateles paludis</name>
    <dbReference type="NCBI Taxonomy" id="3145238"/>
    <lineage>
        <taxon>Bacteria</taxon>
        <taxon>Pseudomonadati</taxon>
        <taxon>Pseudomonadota</taxon>
        <taxon>Betaproteobacteria</taxon>
        <taxon>Burkholderiales</taxon>
        <taxon>Sphaerotilaceae</taxon>
        <taxon>Roseateles</taxon>
    </lineage>
</organism>
<comment type="pathway">
    <text evidence="1">Bacterial outer membrane biogenesis; LPS O-antigen biosynthesis.</text>
</comment>
<dbReference type="Pfam" id="PF01370">
    <property type="entry name" value="Epimerase"/>
    <property type="match status" value="1"/>
</dbReference>
<accession>A0ABV0FYW3</accession>
<evidence type="ECO:0000256" key="1">
    <source>
        <dbReference type="ARBA" id="ARBA00005125"/>
    </source>
</evidence>
<dbReference type="InterPro" id="IPR001509">
    <property type="entry name" value="Epimerase_deHydtase"/>
</dbReference>
<sequence length="340" mass="37236">MNVLFIGGTGILSSASTRLALARGFKLTHLNRGQRVAAVPGVEHLGADINDPAATAAVLGTRRWDVVVDFIAFTPEQMQQRIALFKGRCDQFVFISSASAYARPVAHYLITESTPLHNPYWGYSRDKIACEQLLMDAWRAGDLPVTIIRPSYTYCEWVVPLAFTAHHAPYTVIDRLRRGAPVIIPGDGSALWTMTHSSDFAQGLVGLLGHRQALGEAFHITSDEVLCWNQIYQQLADAAGVRDPNFVHIASDFLAAVWPDETGGLHGDKSSSVVLDNSKIKRYVPGYCATVRFADGIRESVAWYDADPARRVVDAGRGRQWDVVVEAYARGLEGARAALG</sequence>
<gene>
    <name evidence="4" type="ORF">ABDJ85_05865</name>
</gene>
<dbReference type="InterPro" id="IPR036291">
    <property type="entry name" value="NAD(P)-bd_dom_sf"/>
</dbReference>
<dbReference type="PANTHER" id="PTHR43000">
    <property type="entry name" value="DTDP-D-GLUCOSE 4,6-DEHYDRATASE-RELATED"/>
    <property type="match status" value="1"/>
</dbReference>
<comment type="caution">
    <text evidence="4">The sequence shown here is derived from an EMBL/GenBank/DDBJ whole genome shotgun (WGS) entry which is preliminary data.</text>
</comment>
<comment type="similarity">
    <text evidence="2">Belongs to the NAD(P)-dependent epimerase/dehydratase family.</text>
</comment>
<reference evidence="4 5" key="1">
    <citation type="submission" date="2024-05" db="EMBL/GenBank/DDBJ databases">
        <title>Roseateles sp. DJS-2-20 16S ribosomal RNA gene Genome sequencing and assembly.</title>
        <authorList>
            <person name="Woo H."/>
        </authorList>
    </citation>
    <scope>NUCLEOTIDE SEQUENCE [LARGE SCALE GENOMIC DNA]</scope>
    <source>
        <strain evidence="4 5">DJS-2-20</strain>
    </source>
</reference>
<dbReference type="Proteomes" id="UP001495147">
    <property type="component" value="Unassembled WGS sequence"/>
</dbReference>
<name>A0ABV0FYW3_9BURK</name>
<evidence type="ECO:0000259" key="3">
    <source>
        <dbReference type="Pfam" id="PF01370"/>
    </source>
</evidence>
<feature type="domain" description="NAD-dependent epimerase/dehydratase" evidence="3">
    <location>
        <begin position="4"/>
        <end position="218"/>
    </location>
</feature>
<protein>
    <submittedName>
        <fullName evidence="4">NAD-dependent epimerase/dehydratase family protein</fullName>
    </submittedName>
</protein>
<dbReference type="EMBL" id="JBDPZD010000001">
    <property type="protein sequence ID" value="MEO3690990.1"/>
    <property type="molecule type" value="Genomic_DNA"/>
</dbReference>
<evidence type="ECO:0000313" key="4">
    <source>
        <dbReference type="EMBL" id="MEO3690990.1"/>
    </source>
</evidence>
<keyword evidence="5" id="KW-1185">Reference proteome</keyword>
<dbReference type="SUPFAM" id="SSF51735">
    <property type="entry name" value="NAD(P)-binding Rossmann-fold domains"/>
    <property type="match status" value="1"/>
</dbReference>
<proteinExistence type="inferred from homology"/>
<evidence type="ECO:0000256" key="2">
    <source>
        <dbReference type="ARBA" id="ARBA00007637"/>
    </source>
</evidence>
<dbReference type="RefSeq" id="WP_347703803.1">
    <property type="nucleotide sequence ID" value="NZ_JBDPZD010000001.1"/>
</dbReference>
<evidence type="ECO:0000313" key="5">
    <source>
        <dbReference type="Proteomes" id="UP001495147"/>
    </source>
</evidence>
<dbReference type="Gene3D" id="3.40.50.720">
    <property type="entry name" value="NAD(P)-binding Rossmann-like Domain"/>
    <property type="match status" value="1"/>
</dbReference>